<dbReference type="InterPro" id="IPR000276">
    <property type="entry name" value="GPCR_Rhodpsn"/>
</dbReference>
<keyword evidence="11 15" id="KW-0807">Transducer</keyword>
<evidence type="ECO:0000256" key="4">
    <source>
        <dbReference type="ARBA" id="ARBA00022692"/>
    </source>
</evidence>
<evidence type="ECO:0000256" key="11">
    <source>
        <dbReference type="ARBA" id="ARBA00023224"/>
    </source>
</evidence>
<dbReference type="SUPFAM" id="SSF81321">
    <property type="entry name" value="Family A G protein-coupled receptor-like"/>
    <property type="match status" value="1"/>
</dbReference>
<comment type="function">
    <text evidence="14">Receptor for ghrelin, coupled to G-alpha-11 proteins. Stimulates growth hormone secretion. Also binds other growth hormone releasing peptides (GHRP) (e.g. Met-enkephalin and GHRP-6) as well as non-peptide, low molecular weight secretagogues (e.g. L-692,429, MK-0677, adenosine).</text>
</comment>
<feature type="transmembrane region" description="Helical" evidence="16">
    <location>
        <begin position="199"/>
        <end position="222"/>
    </location>
</feature>
<evidence type="ECO:0000256" key="16">
    <source>
        <dbReference type="SAM" id="Phobius"/>
    </source>
</evidence>
<keyword evidence="7 16" id="KW-0472">Membrane</keyword>
<keyword evidence="8" id="KW-1015">Disulfide bond</keyword>
<evidence type="ECO:0000256" key="14">
    <source>
        <dbReference type="ARBA" id="ARBA00056988"/>
    </source>
</evidence>
<evidence type="ECO:0000256" key="13">
    <source>
        <dbReference type="ARBA" id="ARBA00033151"/>
    </source>
</evidence>
<evidence type="ECO:0000256" key="5">
    <source>
        <dbReference type="ARBA" id="ARBA00022989"/>
    </source>
</evidence>
<evidence type="ECO:0000259" key="17">
    <source>
        <dbReference type="PROSITE" id="PS50262"/>
    </source>
</evidence>
<dbReference type="PANTHER" id="PTHR24243:SF7">
    <property type="entry name" value="GROWTH HORMONE SECRETAGOGUE RECEPTOR TYPE 1"/>
    <property type="match status" value="1"/>
</dbReference>
<dbReference type="PRINTS" id="PR01417">
    <property type="entry name" value="GHSRECEPTOR"/>
</dbReference>
<feature type="domain" description="G-protein coupled receptors family 1 profile" evidence="17">
    <location>
        <begin position="51"/>
        <end position="245"/>
    </location>
</feature>
<comment type="subcellular location">
    <subcellularLocation>
        <location evidence="1">Cell membrane</location>
        <topology evidence="1">Multi-pass membrane protein</topology>
    </subcellularLocation>
</comment>
<keyword evidence="10" id="KW-0325">Glycoprotein</keyword>
<keyword evidence="9 15" id="KW-0675">Receptor</keyword>
<dbReference type="Pfam" id="PF00001">
    <property type="entry name" value="7tm_1"/>
    <property type="match status" value="1"/>
</dbReference>
<feature type="transmembrane region" description="Helical" evidence="16">
    <location>
        <begin position="34"/>
        <end position="58"/>
    </location>
</feature>
<organism evidence="18 19">
    <name type="scientific">Onychostoma macrolepis</name>
    <dbReference type="NCBI Taxonomy" id="369639"/>
    <lineage>
        <taxon>Eukaryota</taxon>
        <taxon>Metazoa</taxon>
        <taxon>Chordata</taxon>
        <taxon>Craniata</taxon>
        <taxon>Vertebrata</taxon>
        <taxon>Euteleostomi</taxon>
        <taxon>Actinopterygii</taxon>
        <taxon>Neopterygii</taxon>
        <taxon>Teleostei</taxon>
        <taxon>Ostariophysi</taxon>
        <taxon>Cypriniformes</taxon>
        <taxon>Cyprinidae</taxon>
        <taxon>Acrossocheilinae</taxon>
        <taxon>Onychostoma</taxon>
    </lineage>
</organism>
<feature type="transmembrane region" description="Helical" evidence="16">
    <location>
        <begin position="109"/>
        <end position="130"/>
    </location>
</feature>
<reference evidence="18 19" key="1">
    <citation type="submission" date="2020-04" db="EMBL/GenBank/DDBJ databases">
        <title>Chromosome-level genome assembly of a cyprinid fish Onychostoma macrolepis by integration of Nanopore Sequencing, Bionano and Hi-C technology.</title>
        <authorList>
            <person name="Wang D."/>
        </authorList>
    </citation>
    <scope>NUCLEOTIDE SEQUENCE [LARGE SCALE GENOMIC DNA]</scope>
    <source>
        <strain evidence="18">SWU-2019</strain>
        <tissue evidence="18">Muscle</tissue>
    </source>
</reference>
<evidence type="ECO:0000256" key="3">
    <source>
        <dbReference type="ARBA" id="ARBA00022475"/>
    </source>
</evidence>
<evidence type="ECO:0000256" key="9">
    <source>
        <dbReference type="ARBA" id="ARBA00023170"/>
    </source>
</evidence>
<keyword evidence="4 15" id="KW-0812">Transmembrane</keyword>
<evidence type="ECO:0000256" key="6">
    <source>
        <dbReference type="ARBA" id="ARBA00023040"/>
    </source>
</evidence>
<evidence type="ECO:0000256" key="12">
    <source>
        <dbReference type="ARBA" id="ARBA00032291"/>
    </source>
</evidence>
<name>A0A7J6BMA1_9TELE</name>
<feature type="transmembrane region" description="Helical" evidence="16">
    <location>
        <begin position="151"/>
        <end position="173"/>
    </location>
</feature>
<evidence type="ECO:0000256" key="1">
    <source>
        <dbReference type="ARBA" id="ARBA00004651"/>
    </source>
</evidence>
<evidence type="ECO:0000256" key="8">
    <source>
        <dbReference type="ARBA" id="ARBA00023157"/>
    </source>
</evidence>
<dbReference type="InterPro" id="IPR003905">
    <property type="entry name" value="GHS-R/MTLR"/>
</dbReference>
<dbReference type="GO" id="GO:0005886">
    <property type="term" value="C:plasma membrane"/>
    <property type="evidence" value="ECO:0007669"/>
    <property type="project" value="UniProtKB-SubCell"/>
</dbReference>
<dbReference type="GO" id="GO:0001616">
    <property type="term" value="F:growth hormone secretagogue receptor activity"/>
    <property type="evidence" value="ECO:0007669"/>
    <property type="project" value="TreeGrafter"/>
</dbReference>
<gene>
    <name evidence="18" type="ORF">G5714_022156</name>
</gene>
<protein>
    <recommendedName>
        <fullName evidence="2">Growth hormone secretagogue receptor type 1</fullName>
    </recommendedName>
    <alternativeName>
        <fullName evidence="13">GH-releasing peptide receptor</fullName>
    </alternativeName>
    <alternativeName>
        <fullName evidence="12">Ghrelin receptor</fullName>
    </alternativeName>
</protein>
<dbReference type="PROSITE" id="PS00237">
    <property type="entry name" value="G_PROTEIN_RECEP_F1_1"/>
    <property type="match status" value="1"/>
</dbReference>
<dbReference type="PRINTS" id="PR00237">
    <property type="entry name" value="GPCRRHODOPSN"/>
</dbReference>
<accession>A0A7J6BMA1</accession>
<feature type="transmembrane region" description="Helical" evidence="16">
    <location>
        <begin position="70"/>
        <end position="89"/>
    </location>
</feature>
<keyword evidence="19" id="KW-1185">Reference proteome</keyword>
<evidence type="ECO:0000313" key="19">
    <source>
        <dbReference type="Proteomes" id="UP000579812"/>
    </source>
</evidence>
<dbReference type="Gene3D" id="1.20.1070.10">
    <property type="entry name" value="Rhodopsin 7-helix transmembrane proteins"/>
    <property type="match status" value="1"/>
</dbReference>
<dbReference type="PANTHER" id="PTHR24243">
    <property type="entry name" value="G-PROTEIN COUPLED RECEPTOR"/>
    <property type="match status" value="1"/>
</dbReference>
<comment type="caution">
    <text evidence="18">The sequence shown here is derived from an EMBL/GenBank/DDBJ whole genome shotgun (WGS) entry which is preliminary data.</text>
</comment>
<dbReference type="PROSITE" id="PS50262">
    <property type="entry name" value="G_PROTEIN_RECEP_F1_2"/>
    <property type="match status" value="1"/>
</dbReference>
<dbReference type="AlphaFoldDB" id="A0A7J6BMA1"/>
<comment type="similarity">
    <text evidence="15">Belongs to the G-protein coupled receptor 1 family.</text>
</comment>
<sequence length="306" mass="33826">MDALEGSGSGWDCCGNRTDWEGWEDQSLFTYTELVVLTTLCVPLLLLGLLGNALTILVVWRRPQMRSTTYLYLSSMAVSDVLILLLMPLDLYKLWRFRPWLLGDAVCKLSMFVGECCTFSSILHMTALGAERYLAVCFPLRARSLVTRGRVRALITGLWGVAMLSAGPVFALVGVEQFEDGASECRCTQFAQTSGLLKAMLWLSNLYFICPLTVLSLLYGLIARRLHLRAHMHRDKTHRQTLRMMGEEDNGGDRAGVHLVLAAVPREPDAVFGLGLQPSAVLHQSVLQSGVSGAVLRQRCCQSSAV</sequence>
<dbReference type="GO" id="GO:0009755">
    <property type="term" value="P:hormone-mediated signaling pathway"/>
    <property type="evidence" value="ECO:0007669"/>
    <property type="project" value="TreeGrafter"/>
</dbReference>
<dbReference type="Proteomes" id="UP000579812">
    <property type="component" value="Unassembled WGS sequence"/>
</dbReference>
<evidence type="ECO:0000256" key="2">
    <source>
        <dbReference type="ARBA" id="ARBA00018726"/>
    </source>
</evidence>
<evidence type="ECO:0000313" key="18">
    <source>
        <dbReference type="EMBL" id="KAF4096187.1"/>
    </source>
</evidence>
<keyword evidence="3" id="KW-1003">Cell membrane</keyword>
<keyword evidence="5 16" id="KW-1133">Transmembrane helix</keyword>
<evidence type="ECO:0000256" key="15">
    <source>
        <dbReference type="RuleBase" id="RU000688"/>
    </source>
</evidence>
<dbReference type="InterPro" id="IPR017452">
    <property type="entry name" value="GPCR_Rhodpsn_7TM"/>
</dbReference>
<evidence type="ECO:0000256" key="10">
    <source>
        <dbReference type="ARBA" id="ARBA00023180"/>
    </source>
</evidence>
<proteinExistence type="inferred from homology"/>
<keyword evidence="6 15" id="KW-0297">G-protein coupled receptor</keyword>
<dbReference type="EMBL" id="JAAMOB010000023">
    <property type="protein sequence ID" value="KAF4096187.1"/>
    <property type="molecule type" value="Genomic_DNA"/>
</dbReference>
<evidence type="ECO:0000256" key="7">
    <source>
        <dbReference type="ARBA" id="ARBA00023136"/>
    </source>
</evidence>